<feature type="domain" description="Methyltransferase type 11" evidence="1">
    <location>
        <begin position="1"/>
        <end position="89"/>
    </location>
</feature>
<keyword evidence="2" id="KW-0489">Methyltransferase</keyword>
<dbReference type="Proteomes" id="UP001165396">
    <property type="component" value="Unassembled WGS sequence"/>
</dbReference>
<dbReference type="Gene3D" id="3.40.50.150">
    <property type="entry name" value="Vaccinia Virus protein VP39"/>
    <property type="match status" value="1"/>
</dbReference>
<comment type="caution">
    <text evidence="2">The sequence shown here is derived from an EMBL/GenBank/DDBJ whole genome shotgun (WGS) entry which is preliminary data.</text>
</comment>
<dbReference type="GO" id="GO:0032259">
    <property type="term" value="P:methylation"/>
    <property type="evidence" value="ECO:0007669"/>
    <property type="project" value="UniProtKB-KW"/>
</dbReference>
<reference evidence="2" key="1">
    <citation type="submission" date="2022-07" db="EMBL/GenBank/DDBJ databases">
        <title>Pseudosulfitobacter sp. strain AP-MA-4, whole genome sequence.</title>
        <authorList>
            <person name="Jiang Y."/>
        </authorList>
    </citation>
    <scope>NUCLEOTIDE SEQUENCE</scope>
    <source>
        <strain evidence="2">AP-MA-4</strain>
    </source>
</reference>
<dbReference type="EMBL" id="JANKJG010000012">
    <property type="protein sequence ID" value="MCR8827859.1"/>
    <property type="molecule type" value="Genomic_DNA"/>
</dbReference>
<evidence type="ECO:0000313" key="2">
    <source>
        <dbReference type="EMBL" id="MCR8827859.1"/>
    </source>
</evidence>
<dbReference type="InterPro" id="IPR029063">
    <property type="entry name" value="SAM-dependent_MTases_sf"/>
</dbReference>
<organism evidence="2 3">
    <name type="scientific">Pseudosulfitobacter koreensis</name>
    <dbReference type="NCBI Taxonomy" id="2968472"/>
    <lineage>
        <taxon>Bacteria</taxon>
        <taxon>Pseudomonadati</taxon>
        <taxon>Pseudomonadota</taxon>
        <taxon>Alphaproteobacteria</taxon>
        <taxon>Rhodobacterales</taxon>
        <taxon>Roseobacteraceae</taxon>
        <taxon>Pseudosulfitobacter</taxon>
    </lineage>
</organism>
<gene>
    <name evidence="2" type="ORF">NTA49_15060</name>
</gene>
<dbReference type="CDD" id="cd02440">
    <property type="entry name" value="AdoMet_MTases"/>
    <property type="match status" value="1"/>
</dbReference>
<dbReference type="GO" id="GO:0008168">
    <property type="term" value="F:methyltransferase activity"/>
    <property type="evidence" value="ECO:0007669"/>
    <property type="project" value="UniProtKB-KW"/>
</dbReference>
<sequence length="210" mass="22642">MAQRGAIVTGVDFSSEAIRTATALATELGRNERASFIECNVYDTLDHLPDTGCYDLVYVTWGCIGWLPDVTKWAAVVTACLKPGGVLYLADGHPSALVFDDCVTGTPGKPGWFVPYFEREPLELDETQDYSNAGATLKNSRVYAWMHGLGEIASALMDQGLEIRALRHQTATGPHSGASVSSECPLRAVRFKLLAYSPHGSEPPLGLHAS</sequence>
<dbReference type="Pfam" id="PF08241">
    <property type="entry name" value="Methyltransf_11"/>
    <property type="match status" value="1"/>
</dbReference>
<keyword evidence="2" id="KW-0808">Transferase</keyword>
<evidence type="ECO:0000313" key="3">
    <source>
        <dbReference type="Proteomes" id="UP001165396"/>
    </source>
</evidence>
<protein>
    <submittedName>
        <fullName evidence="2">Class I SAM-dependent methyltransferase</fullName>
    </submittedName>
</protein>
<accession>A0ABT1Z3Z3</accession>
<dbReference type="InterPro" id="IPR013216">
    <property type="entry name" value="Methyltransf_11"/>
</dbReference>
<dbReference type="SUPFAM" id="SSF53335">
    <property type="entry name" value="S-adenosyl-L-methionine-dependent methyltransferases"/>
    <property type="match status" value="1"/>
</dbReference>
<keyword evidence="3" id="KW-1185">Reference proteome</keyword>
<name>A0ABT1Z3Z3_9RHOB</name>
<evidence type="ECO:0000259" key="1">
    <source>
        <dbReference type="Pfam" id="PF08241"/>
    </source>
</evidence>
<proteinExistence type="predicted"/>